<dbReference type="Proteomes" id="UP001497644">
    <property type="component" value="Chromosome 11"/>
</dbReference>
<keyword evidence="3" id="KW-1185">Reference proteome</keyword>
<organism evidence="2 3">
    <name type="scientific">Lasius platythorax</name>
    <dbReference type="NCBI Taxonomy" id="488582"/>
    <lineage>
        <taxon>Eukaryota</taxon>
        <taxon>Metazoa</taxon>
        <taxon>Ecdysozoa</taxon>
        <taxon>Arthropoda</taxon>
        <taxon>Hexapoda</taxon>
        <taxon>Insecta</taxon>
        <taxon>Pterygota</taxon>
        <taxon>Neoptera</taxon>
        <taxon>Endopterygota</taxon>
        <taxon>Hymenoptera</taxon>
        <taxon>Apocrita</taxon>
        <taxon>Aculeata</taxon>
        <taxon>Formicoidea</taxon>
        <taxon>Formicidae</taxon>
        <taxon>Formicinae</taxon>
        <taxon>Lasius</taxon>
        <taxon>Lasius</taxon>
    </lineage>
</organism>
<dbReference type="EMBL" id="OZ034834">
    <property type="protein sequence ID" value="CAL1676160.1"/>
    <property type="molecule type" value="Genomic_DNA"/>
</dbReference>
<dbReference type="AlphaFoldDB" id="A0AAV2N9Z2"/>
<protein>
    <submittedName>
        <fullName evidence="2">Uncharacterized protein</fullName>
    </submittedName>
</protein>
<accession>A0AAV2N9Z2</accession>
<reference evidence="2" key="1">
    <citation type="submission" date="2024-04" db="EMBL/GenBank/DDBJ databases">
        <authorList>
            <consortium name="Molecular Ecology Group"/>
        </authorList>
    </citation>
    <scope>NUCLEOTIDE SEQUENCE</scope>
</reference>
<evidence type="ECO:0000313" key="2">
    <source>
        <dbReference type="EMBL" id="CAL1676160.1"/>
    </source>
</evidence>
<name>A0AAV2N9Z2_9HYME</name>
<evidence type="ECO:0000256" key="1">
    <source>
        <dbReference type="SAM" id="MobiDB-lite"/>
    </source>
</evidence>
<sequence>MKFNFASKIDPKQQSRRKLVAEGGSERWETKGKKKNRMRYRARQLPKPRLMEREEGTNGVEGGRELLVSQTVRKRLTPRIKWYRNETIVEQMPGHKTTASSFPFPIAALSTPQ</sequence>
<feature type="region of interest" description="Disordered" evidence="1">
    <location>
        <begin position="94"/>
        <end position="113"/>
    </location>
</feature>
<evidence type="ECO:0000313" key="3">
    <source>
        <dbReference type="Proteomes" id="UP001497644"/>
    </source>
</evidence>
<feature type="region of interest" description="Disordered" evidence="1">
    <location>
        <begin position="1"/>
        <end position="40"/>
    </location>
</feature>
<proteinExistence type="predicted"/>
<gene>
    <name evidence="2" type="ORF">LPLAT_LOCUS2398</name>
</gene>